<organism evidence="1 3">
    <name type="scientific">Rhizophagus clarus</name>
    <dbReference type="NCBI Taxonomy" id="94130"/>
    <lineage>
        <taxon>Eukaryota</taxon>
        <taxon>Fungi</taxon>
        <taxon>Fungi incertae sedis</taxon>
        <taxon>Mucoromycota</taxon>
        <taxon>Glomeromycotina</taxon>
        <taxon>Glomeromycetes</taxon>
        <taxon>Glomerales</taxon>
        <taxon>Glomeraceae</taxon>
        <taxon>Rhizophagus</taxon>
    </lineage>
</organism>
<dbReference type="EMBL" id="BLAL01000081">
    <property type="protein sequence ID" value="GES84587.1"/>
    <property type="molecule type" value="Genomic_DNA"/>
</dbReference>
<dbReference type="AlphaFoldDB" id="A0A2Z6QUA7"/>
<evidence type="ECO:0000313" key="1">
    <source>
        <dbReference type="EMBL" id="GBB93610.1"/>
    </source>
</evidence>
<dbReference type="EMBL" id="BEXD01001335">
    <property type="protein sequence ID" value="GBB93610.1"/>
    <property type="molecule type" value="Genomic_DNA"/>
</dbReference>
<proteinExistence type="predicted"/>
<accession>A0A2Z6QUA7</accession>
<dbReference type="Proteomes" id="UP000247702">
    <property type="component" value="Unassembled WGS sequence"/>
</dbReference>
<evidence type="ECO:0000313" key="2">
    <source>
        <dbReference type="EMBL" id="GES84587.1"/>
    </source>
</evidence>
<sequence length="93" mass="10773">MNNYFDIPNLNLYRTSYEWFSHCYLISRVTFYSSKLSFILRQKGIFLNWRSLNARKDSIPDTAISPFPMRSGEVGEKVACVCLCGFFLNIVSA</sequence>
<protein>
    <submittedName>
        <fullName evidence="1">Uncharacterized protein</fullName>
    </submittedName>
</protein>
<gene>
    <name evidence="2" type="ORF">RCL2_001170200</name>
    <name evidence="1" type="ORF">RclHR1_00220044</name>
</gene>
<reference evidence="2" key="2">
    <citation type="submission" date="2019-10" db="EMBL/GenBank/DDBJ databases">
        <title>Conservation and host-specific expression of non-tandemly repeated heterogenous ribosome RNA gene in arbuscular mycorrhizal fungi.</title>
        <authorList>
            <person name="Maeda T."/>
            <person name="Kobayashi Y."/>
            <person name="Nakagawa T."/>
            <person name="Ezawa T."/>
            <person name="Yamaguchi K."/>
            <person name="Bino T."/>
            <person name="Nishimoto Y."/>
            <person name="Shigenobu S."/>
            <person name="Kawaguchi M."/>
        </authorList>
    </citation>
    <scope>NUCLEOTIDE SEQUENCE</scope>
    <source>
        <strain evidence="2">HR1</strain>
    </source>
</reference>
<reference evidence="1 3" key="1">
    <citation type="submission" date="2017-11" db="EMBL/GenBank/DDBJ databases">
        <title>The genome of Rhizophagus clarus HR1 reveals common genetic basis of auxotrophy among arbuscular mycorrhizal fungi.</title>
        <authorList>
            <person name="Kobayashi Y."/>
        </authorList>
    </citation>
    <scope>NUCLEOTIDE SEQUENCE [LARGE SCALE GENOMIC DNA]</scope>
    <source>
        <strain evidence="1 3">HR1</strain>
    </source>
</reference>
<keyword evidence="3" id="KW-1185">Reference proteome</keyword>
<name>A0A2Z6QUA7_9GLOM</name>
<comment type="caution">
    <text evidence="1">The sequence shown here is derived from an EMBL/GenBank/DDBJ whole genome shotgun (WGS) entry which is preliminary data.</text>
</comment>
<dbReference type="Proteomes" id="UP000615446">
    <property type="component" value="Unassembled WGS sequence"/>
</dbReference>
<evidence type="ECO:0000313" key="3">
    <source>
        <dbReference type="Proteomes" id="UP000247702"/>
    </source>
</evidence>